<dbReference type="Proteomes" id="UP000002084">
    <property type="component" value="Chromosome"/>
</dbReference>
<evidence type="ECO:0000313" key="2">
    <source>
        <dbReference type="Proteomes" id="UP000002084"/>
    </source>
</evidence>
<name>A9MEM2_SALAR</name>
<sequence>MKMTTLTQLEDLLLHSREEAKGIILQLRAARQQLEKACGKIQDPQQYQQNTLLIEAIEQAENIINIIYYRYHNCALVVSEGPQKTLS</sequence>
<dbReference type="STRING" id="41514.SARI_01585"/>
<dbReference type="NCBIfam" id="NF011893">
    <property type="entry name" value="PRK15366.1"/>
    <property type="match status" value="1"/>
</dbReference>
<dbReference type="EMBL" id="CP000880">
    <property type="protein sequence ID" value="ABX21479.1"/>
    <property type="molecule type" value="Genomic_DNA"/>
</dbReference>
<evidence type="ECO:0008006" key="3">
    <source>
        <dbReference type="Google" id="ProtNLM"/>
    </source>
</evidence>
<protein>
    <recommendedName>
        <fullName evidence="3">Type III secretion system chaperone SsaE</fullName>
    </recommendedName>
</protein>
<dbReference type="HOGENOM" id="CLU_2621265_0_0_6"/>
<keyword evidence="2" id="KW-1185">Reference proteome</keyword>
<dbReference type="Pfam" id="PF08988">
    <property type="entry name" value="T3SS_needle_E"/>
    <property type="match status" value="1"/>
</dbReference>
<reference evidence="1 2" key="1">
    <citation type="submission" date="2007-11" db="EMBL/GenBank/DDBJ databases">
        <authorList>
            <consortium name="The Salmonella enterica serovar Arizonae Genome Sequencing Project"/>
            <person name="McClelland M."/>
            <person name="Sanderson E.K."/>
            <person name="Porwollik S."/>
            <person name="Spieth J."/>
            <person name="Clifton W.S."/>
            <person name="Fulton R."/>
            <person name="Chunyan W."/>
            <person name="Wollam A."/>
            <person name="Shah N."/>
            <person name="Pepin K."/>
            <person name="Bhonagiri V."/>
            <person name="Nash W."/>
            <person name="Johnson M."/>
            <person name="Thiruvilangam P."/>
            <person name="Wilson R."/>
        </authorList>
    </citation>
    <scope>NUCLEOTIDE SEQUENCE [LARGE SCALE GENOMIC DNA]</scope>
    <source>
        <strain evidence="2">ATCC BAA-731 / CDC346-86 / RSK2980</strain>
    </source>
</reference>
<dbReference type="NCBIfam" id="TIGR02501">
    <property type="entry name" value="type_III_yscE"/>
    <property type="match status" value="1"/>
</dbReference>
<dbReference type="Gene3D" id="1.20.5.420">
    <property type="entry name" value="Immunoglobulin FC, subunit C"/>
    <property type="match status" value="1"/>
</dbReference>
<organism evidence="1 2">
    <name type="scientific">Salmonella arizonae (strain ATCC BAA-731 / CDC346-86 / RSK2980)</name>
    <dbReference type="NCBI Taxonomy" id="41514"/>
    <lineage>
        <taxon>Bacteria</taxon>
        <taxon>Pseudomonadati</taxon>
        <taxon>Pseudomonadota</taxon>
        <taxon>Gammaproteobacteria</taxon>
        <taxon>Enterobacterales</taxon>
        <taxon>Enterobacteriaceae</taxon>
        <taxon>Salmonella</taxon>
    </lineage>
</organism>
<evidence type="ECO:0000313" key="1">
    <source>
        <dbReference type="EMBL" id="ABX21479.1"/>
    </source>
</evidence>
<dbReference type="KEGG" id="ses:SARI_01585"/>
<proteinExistence type="predicted"/>
<dbReference type="AlphaFoldDB" id="A9MEM2"/>
<accession>A9MEM2</accession>
<dbReference type="InterPro" id="IPR012671">
    <property type="entry name" value="T3SS_PscE/YscE"/>
</dbReference>
<gene>
    <name evidence="1" type="ordered locus">SARI_01585</name>
</gene>